<dbReference type="Pfam" id="PF04038">
    <property type="entry name" value="DHNA"/>
    <property type="match status" value="1"/>
</dbReference>
<sequence length="132" mass="14321">MPAEDEPLQTTEATTAEEACFEAGIKFGTLYHQFAGTPVSPASASTLEDAIADAIENQPHCEAVTVTVRADRLETALAEQSAEYTELTGKFLDVTMQIEYNGCQVQTQMAMDGDYPLMEIIAIESPKTDPIE</sequence>
<dbReference type="Gene3D" id="3.30.1300.20">
    <property type="entry name" value="7,8-dihydroneopterin aldolase (MptD)"/>
    <property type="match status" value="1"/>
</dbReference>
<dbReference type="GO" id="GO:0046654">
    <property type="term" value="P:tetrahydrofolate biosynthetic process"/>
    <property type="evidence" value="ECO:0007669"/>
    <property type="project" value="UniProtKB-UniRule"/>
</dbReference>
<dbReference type="STRING" id="1238424.J07HQW1_00358"/>
<dbReference type="EC" id="4.1.2.25" evidence="1"/>
<reference evidence="3 4" key="1">
    <citation type="journal article" date="2013" name="PLoS ONE">
        <title>Assembly-driven community genomics of a hypersaline microbial ecosystem.</title>
        <authorList>
            <person name="Podell S."/>
            <person name="Ugalde J.A."/>
            <person name="Narasingarao P."/>
            <person name="Banfield J.F."/>
            <person name="Heidelberg K.B."/>
            <person name="Allen E.E."/>
        </authorList>
    </citation>
    <scope>NUCLEOTIDE SEQUENCE [LARGE SCALE GENOMIC DNA]</scope>
    <source>
        <strain evidence="4">J07HQW1</strain>
    </source>
</reference>
<dbReference type="HOGENOM" id="CLU_149105_0_0_2"/>
<dbReference type="InterPro" id="IPR036839">
    <property type="entry name" value="MptD_sf"/>
</dbReference>
<dbReference type="HAMAP" id="MF_02130">
    <property type="entry name" value="DHNA_arch"/>
    <property type="match status" value="1"/>
</dbReference>
<gene>
    <name evidence="1" type="primary">mptD</name>
    <name evidence="3" type="ORF">J07HQW1_00358</name>
</gene>
<name>U1ML43_9EURY</name>
<comment type="catalytic activity">
    <reaction evidence="1">
        <text>7,8-dihydroneopterin = 6-hydroxymethyl-7,8-dihydropterin + glycolaldehyde</text>
        <dbReference type="Rhea" id="RHEA:10540"/>
        <dbReference type="ChEBI" id="CHEBI:17001"/>
        <dbReference type="ChEBI" id="CHEBI:17071"/>
        <dbReference type="ChEBI" id="CHEBI:44841"/>
        <dbReference type="EC" id="4.1.2.25"/>
    </reaction>
</comment>
<evidence type="ECO:0000256" key="1">
    <source>
        <dbReference type="HAMAP-Rule" id="MF_02130"/>
    </source>
</evidence>
<evidence type="ECO:0000259" key="2">
    <source>
        <dbReference type="Pfam" id="PF04038"/>
    </source>
</evidence>
<dbReference type="InterPro" id="IPR007181">
    <property type="entry name" value="MtpD_C"/>
</dbReference>
<comment type="function">
    <text evidence="1">Catalyzes the conversion of 7,8-dihydroneopterin (H2Neo) to 6-hydroxymethyl-7,8-dihydropterin (6-HMD).</text>
</comment>
<feature type="domain" description="Dihydroneopterin aldolase MtpD C-terminal" evidence="2">
    <location>
        <begin position="14"/>
        <end position="120"/>
    </location>
</feature>
<comment type="similarity">
    <text evidence="1">Belongs to the archaeal dihydroneopterin aldolase family.</text>
</comment>
<evidence type="ECO:0000313" key="4">
    <source>
        <dbReference type="Proteomes" id="UP000030649"/>
    </source>
</evidence>
<dbReference type="SUPFAM" id="SSF143560">
    <property type="entry name" value="MK0786-like"/>
    <property type="match status" value="1"/>
</dbReference>
<evidence type="ECO:0000313" key="3">
    <source>
        <dbReference type="EMBL" id="ERG90339.1"/>
    </source>
</evidence>
<proteinExistence type="inferred from homology"/>
<feature type="binding site" evidence="1">
    <location>
        <position position="118"/>
    </location>
    <ligand>
        <name>substrate</name>
    </ligand>
</feature>
<dbReference type="InterPro" id="IPR027508">
    <property type="entry name" value="DHN_aldolase_MptD"/>
</dbReference>
<dbReference type="EMBL" id="KE356560">
    <property type="protein sequence ID" value="ERG90339.1"/>
    <property type="molecule type" value="Genomic_DNA"/>
</dbReference>
<dbReference type="GO" id="GO:0046656">
    <property type="term" value="P:folic acid biosynthetic process"/>
    <property type="evidence" value="ECO:0007669"/>
    <property type="project" value="UniProtKB-KW"/>
</dbReference>
<organism evidence="3 4">
    <name type="scientific">Haloquadratum walsbyi J07HQW1</name>
    <dbReference type="NCBI Taxonomy" id="1238424"/>
    <lineage>
        <taxon>Archaea</taxon>
        <taxon>Methanobacteriati</taxon>
        <taxon>Methanobacteriota</taxon>
        <taxon>Stenosarchaea group</taxon>
        <taxon>Halobacteria</taxon>
        <taxon>Halobacteriales</taxon>
        <taxon>Haloferacaceae</taxon>
        <taxon>Haloquadratum</taxon>
    </lineage>
</organism>
<accession>U1ML43</accession>
<dbReference type="Proteomes" id="UP000030649">
    <property type="component" value="Unassembled WGS sequence"/>
</dbReference>
<keyword evidence="1" id="KW-0456">Lyase</keyword>
<dbReference type="UniPathway" id="UPA00077">
    <property type="reaction ID" value="UER00154"/>
</dbReference>
<protein>
    <recommendedName>
        <fullName evidence="1">Dihydroneopterin aldolase</fullName>
        <shortName evidence="1">DHNA</shortName>
        <ecNumber evidence="1">4.1.2.25</ecNumber>
    </recommendedName>
    <alternativeName>
        <fullName evidence="1">7,8-dihydroneopterin aldolase</fullName>
    </alternativeName>
</protein>
<comment type="subunit">
    <text evidence="1">Homotetramer.</text>
</comment>
<keyword evidence="1" id="KW-0289">Folate biosynthesis</keyword>
<comment type="pathway">
    <text evidence="1">Cofactor biosynthesis; tetrahydrofolate biosynthesis; 2-amino-4-hydroxy-6-hydroxymethyl-7,8-dihydropteridine diphosphate from 7,8-dihydroneopterin triphosphate: step 3/4.</text>
</comment>
<feature type="binding site" evidence="1">
    <location>
        <position position="22"/>
    </location>
    <ligand>
        <name>substrate</name>
    </ligand>
</feature>
<dbReference type="GO" id="GO:0004150">
    <property type="term" value="F:dihydroneopterin aldolase activity"/>
    <property type="evidence" value="ECO:0007669"/>
    <property type="project" value="UniProtKB-UniRule"/>
</dbReference>
<dbReference type="AlphaFoldDB" id="U1ML43"/>